<feature type="compositionally biased region" description="Low complexity" evidence="1">
    <location>
        <begin position="261"/>
        <end position="273"/>
    </location>
</feature>
<dbReference type="OMA" id="GCWESEL"/>
<reference evidence="3" key="1">
    <citation type="submission" date="2011-07" db="EMBL/GenBank/DDBJ databases">
        <authorList>
            <consortium name="Caenorhabditis brenneri Sequencing and Analysis Consortium"/>
            <person name="Wilson R.K."/>
        </authorList>
    </citation>
    <scope>NUCLEOTIDE SEQUENCE [LARGE SCALE GENOMIC DNA]</scope>
    <source>
        <strain evidence="3">PB2801</strain>
    </source>
</reference>
<organism evidence="3">
    <name type="scientific">Caenorhabditis brenneri</name>
    <name type="common">Nematode worm</name>
    <dbReference type="NCBI Taxonomy" id="135651"/>
    <lineage>
        <taxon>Eukaryota</taxon>
        <taxon>Metazoa</taxon>
        <taxon>Ecdysozoa</taxon>
        <taxon>Nematoda</taxon>
        <taxon>Chromadorea</taxon>
        <taxon>Rhabditida</taxon>
        <taxon>Rhabditina</taxon>
        <taxon>Rhabditomorpha</taxon>
        <taxon>Rhabditoidea</taxon>
        <taxon>Rhabditidae</taxon>
        <taxon>Peloderinae</taxon>
        <taxon>Caenorhabditis</taxon>
    </lineage>
</organism>
<evidence type="ECO:0000313" key="2">
    <source>
        <dbReference type="EMBL" id="EGT49507.1"/>
    </source>
</evidence>
<gene>
    <name evidence="2" type="ORF">CAEBREN_15443</name>
</gene>
<evidence type="ECO:0000313" key="3">
    <source>
        <dbReference type="Proteomes" id="UP000008068"/>
    </source>
</evidence>
<accession>G0MDG9</accession>
<feature type="region of interest" description="Disordered" evidence="1">
    <location>
        <begin position="241"/>
        <end position="311"/>
    </location>
</feature>
<feature type="compositionally biased region" description="Basic and acidic residues" evidence="1">
    <location>
        <begin position="241"/>
        <end position="254"/>
    </location>
</feature>
<sequence length="311" mass="35886">MVNELVPVGQRWNEERHDLFCYEIDPSKLVVPSEGRLEITLKPNTLFGNGIQYVCIELTSGILKIENSSRKRRGSTQLFGFFRKDEVLKFGICLRDEDEVDYELDKFQILKRKEKGSSGELRIVHGGIINEEDTWKMLLGKYEGRKLEARADWALEPGVHEVDVYLENGNDEKVKHIKKVYEEKCEELEQLRKGIKSESSKRTEADMEKERQILEKKDWRAENHGLKTIKLADYLDQKPEKKLKTSKELKKSEAQNHPPKSTNSSQSSANTTSKEIGPKTANADPKPLIQQEKKTIEEKKKKKKNPCCSIL</sequence>
<dbReference type="EMBL" id="GL379790">
    <property type="protein sequence ID" value="EGT49507.1"/>
    <property type="molecule type" value="Genomic_DNA"/>
</dbReference>
<name>G0MDG9_CAEBE</name>
<keyword evidence="3" id="KW-1185">Reference proteome</keyword>
<evidence type="ECO:0000256" key="1">
    <source>
        <dbReference type="SAM" id="MobiDB-lite"/>
    </source>
</evidence>
<dbReference type="HOGENOM" id="CLU_894965_0_0_1"/>
<dbReference type="eggNOG" id="ENOG502TJ79">
    <property type="taxonomic scope" value="Eukaryota"/>
</dbReference>
<dbReference type="OrthoDB" id="5879776at2759"/>
<dbReference type="AlphaFoldDB" id="G0MDG9"/>
<dbReference type="InParanoid" id="G0MDG9"/>
<proteinExistence type="predicted"/>
<dbReference type="Proteomes" id="UP000008068">
    <property type="component" value="Unassembled WGS sequence"/>
</dbReference>
<protein>
    <submittedName>
        <fullName evidence="2">Uncharacterized protein</fullName>
    </submittedName>
</protein>